<evidence type="ECO:0000256" key="7">
    <source>
        <dbReference type="ARBA" id="ARBA00023242"/>
    </source>
</evidence>
<keyword evidence="6" id="KW-0653">Protein transport</keyword>
<keyword evidence="7" id="KW-0539">Nucleus</keyword>
<dbReference type="SUPFAM" id="SSF48371">
    <property type="entry name" value="ARM repeat"/>
    <property type="match status" value="1"/>
</dbReference>
<evidence type="ECO:0000256" key="3">
    <source>
        <dbReference type="ARBA" id="ARBA00022448"/>
    </source>
</evidence>
<keyword evidence="3" id="KW-0813">Transport</keyword>
<evidence type="ECO:0000256" key="2">
    <source>
        <dbReference type="ARBA" id="ARBA00004496"/>
    </source>
</evidence>
<evidence type="ECO:0000259" key="8">
    <source>
        <dbReference type="PROSITE" id="PS50166"/>
    </source>
</evidence>
<dbReference type="PANTHER" id="PTHR10527">
    <property type="entry name" value="IMPORTIN BETA"/>
    <property type="match status" value="1"/>
</dbReference>
<evidence type="ECO:0000256" key="6">
    <source>
        <dbReference type="ARBA" id="ARBA00022927"/>
    </source>
</evidence>
<keyword evidence="4" id="KW-0963">Cytoplasm</keyword>
<proteinExistence type="predicted"/>
<dbReference type="EMBL" id="LGRX02034044">
    <property type="protein sequence ID" value="KAK3239033.1"/>
    <property type="molecule type" value="Genomic_DNA"/>
</dbReference>
<evidence type="ECO:0000313" key="9">
    <source>
        <dbReference type="EMBL" id="KAK3239033.1"/>
    </source>
</evidence>
<dbReference type="Proteomes" id="UP001190700">
    <property type="component" value="Unassembled WGS sequence"/>
</dbReference>
<evidence type="ECO:0000313" key="10">
    <source>
        <dbReference type="Proteomes" id="UP001190700"/>
    </source>
</evidence>
<gene>
    <name evidence="9" type="ORF">CYMTET_51011</name>
</gene>
<feature type="non-terminal residue" evidence="9">
    <location>
        <position position="833"/>
    </location>
</feature>
<evidence type="ECO:0000256" key="1">
    <source>
        <dbReference type="ARBA" id="ARBA00004123"/>
    </source>
</evidence>
<dbReference type="Pfam" id="PF25780">
    <property type="entry name" value="TPR_IPO5"/>
    <property type="match status" value="1"/>
</dbReference>
<dbReference type="AlphaFoldDB" id="A0AAE0ES90"/>
<protein>
    <recommendedName>
        <fullName evidence="8">Importin N-terminal domain-containing protein</fullName>
    </recommendedName>
</protein>
<evidence type="ECO:0000256" key="5">
    <source>
        <dbReference type="ARBA" id="ARBA00022737"/>
    </source>
</evidence>
<name>A0AAE0ES90_9CHLO</name>
<accession>A0AAE0ES90</accession>
<dbReference type="GO" id="GO:0005737">
    <property type="term" value="C:cytoplasm"/>
    <property type="evidence" value="ECO:0007669"/>
    <property type="project" value="UniProtKB-SubCell"/>
</dbReference>
<dbReference type="InterPro" id="IPR040122">
    <property type="entry name" value="Importin_beta"/>
</dbReference>
<dbReference type="InterPro" id="IPR011989">
    <property type="entry name" value="ARM-like"/>
</dbReference>
<dbReference type="Gene3D" id="1.25.10.10">
    <property type="entry name" value="Leucine-rich Repeat Variant"/>
    <property type="match status" value="1"/>
</dbReference>
<comment type="caution">
    <text evidence="9">The sequence shown here is derived from an EMBL/GenBank/DDBJ whole genome shotgun (WGS) entry which is preliminary data.</text>
</comment>
<keyword evidence="5" id="KW-0677">Repeat</keyword>
<dbReference type="GO" id="GO:0006606">
    <property type="term" value="P:protein import into nucleus"/>
    <property type="evidence" value="ECO:0007669"/>
    <property type="project" value="InterPro"/>
</dbReference>
<dbReference type="InterPro" id="IPR016024">
    <property type="entry name" value="ARM-type_fold"/>
</dbReference>
<dbReference type="InterPro" id="IPR001494">
    <property type="entry name" value="Importin-beta_N"/>
</dbReference>
<sequence>MERLDAALHEILVADNAVRDAAEAWIDSISGDMSFVPELLKRLQPTVDDVTRQITAVVLSGKIGRLWSVIPEEQRVLLKSCSLEALATATTPSVQKAFADLVNVIAQITVPSTGWSELLPALEAGSQSVQPVHRETSAILLAQLADSLRERLAPVLSALRKMIILGARDSVLSVRLASLKGLCTLAECADSDSARAELVDVIPPLLQLASELITSGATPTCPETLEQVLAALAAAVEAAESELLKAHLRGALALGLQLACCPDCTIDLRQLAAQVLVASTHRHAHLLPLGDTDLGIVQRLAVMLLEPSPSHQNAINDDDDDLYAAKIARETLGVLSRALPESELAPTMFTFAAGVLQRGDASASSWREVLRALGEIAEGSADWLFDNMTEATALVLQVTHADAGVRASAFEALSELALHCPVEMGLEAEVVLPAVVGALSDWSCGAGTGGAPVCVRAAQCGRRLCDCLASDDLQEALPALVDATVRLLQGSPSQPPASAEDAHDAAALQLLAAAASAAGGEFAPHAGATLSLVGGLMQSTANGGPEQQRLRGLATECVAGVLVAVGRSVVGDGAWAGLMQFTLAGLATESSDLRGSTHTFLAQTAQVLQEQFEPHLSAAVTGALASLNATEGDTSTRHSGVYTGLLEEKMTAAHALGQYSQAMGAGFAPYLAPVLQVLEQLLRHPREEMRLEAVKAVTCVLAPRSVDSAGNKRLVASGMRECGNGAVVALAALVREDDASAVAAAGCECVHELYEADCAAGERAISPAAHDAAFAAATAVLTRRTACQARPAAARHRTLQAADPDAPIVLTGLTTQPLEDGSLLGAPCAKACG</sequence>
<keyword evidence="10" id="KW-1185">Reference proteome</keyword>
<feature type="domain" description="Importin N-terminal" evidence="8">
    <location>
        <begin position="22"/>
        <end position="88"/>
    </location>
</feature>
<organism evidence="9 10">
    <name type="scientific">Cymbomonas tetramitiformis</name>
    <dbReference type="NCBI Taxonomy" id="36881"/>
    <lineage>
        <taxon>Eukaryota</taxon>
        <taxon>Viridiplantae</taxon>
        <taxon>Chlorophyta</taxon>
        <taxon>Pyramimonadophyceae</taxon>
        <taxon>Pyramimonadales</taxon>
        <taxon>Pyramimonadaceae</taxon>
        <taxon>Cymbomonas</taxon>
    </lineage>
</organism>
<reference evidence="9 10" key="1">
    <citation type="journal article" date="2015" name="Genome Biol. Evol.">
        <title>Comparative Genomics of a Bacterivorous Green Alga Reveals Evolutionary Causalities and Consequences of Phago-Mixotrophic Mode of Nutrition.</title>
        <authorList>
            <person name="Burns J.A."/>
            <person name="Paasch A."/>
            <person name="Narechania A."/>
            <person name="Kim E."/>
        </authorList>
    </citation>
    <scope>NUCLEOTIDE SEQUENCE [LARGE SCALE GENOMIC DNA]</scope>
    <source>
        <strain evidence="9 10">PLY_AMNH</strain>
    </source>
</reference>
<evidence type="ECO:0000256" key="4">
    <source>
        <dbReference type="ARBA" id="ARBA00022490"/>
    </source>
</evidence>
<dbReference type="PROSITE" id="PS50166">
    <property type="entry name" value="IMPORTIN_B_NT"/>
    <property type="match status" value="1"/>
</dbReference>
<comment type="subcellular location">
    <subcellularLocation>
        <location evidence="2">Cytoplasm</location>
    </subcellularLocation>
    <subcellularLocation>
        <location evidence="1">Nucleus</location>
    </subcellularLocation>
</comment>
<dbReference type="GO" id="GO:0031267">
    <property type="term" value="F:small GTPase binding"/>
    <property type="evidence" value="ECO:0007669"/>
    <property type="project" value="InterPro"/>
</dbReference>
<dbReference type="InterPro" id="IPR057672">
    <property type="entry name" value="TPR_IPO4/5"/>
</dbReference>